<dbReference type="AlphaFoldDB" id="A0A1K2IJD0"/>
<organism evidence="1 2">
    <name type="scientific">Chryseobacterium limigenitum</name>
    <dbReference type="NCBI Taxonomy" id="1612149"/>
    <lineage>
        <taxon>Bacteria</taxon>
        <taxon>Pseudomonadati</taxon>
        <taxon>Bacteroidota</taxon>
        <taxon>Flavobacteriia</taxon>
        <taxon>Flavobacteriales</taxon>
        <taxon>Weeksellaceae</taxon>
        <taxon>Chryseobacterium group</taxon>
        <taxon>Chryseobacterium</taxon>
    </lineage>
</organism>
<reference evidence="2" key="1">
    <citation type="submission" date="2016-10" db="EMBL/GenBank/DDBJ databases">
        <authorList>
            <person name="Varghese N."/>
            <person name="Submissions S."/>
        </authorList>
    </citation>
    <scope>NUCLEOTIDE SEQUENCE [LARGE SCALE GENOMIC DNA]</scope>
    <source>
        <strain evidence="2">SUR2</strain>
    </source>
</reference>
<accession>A0A1K2IJD0</accession>
<keyword evidence="2" id="KW-1185">Reference proteome</keyword>
<sequence>MAIRKTAKNILIKVNDSYHLSVGKKVEKIAEKINTEAKKGNLVLASNKKIMSHGNK</sequence>
<dbReference type="RefSeq" id="WP_157886029.1">
    <property type="nucleotide sequence ID" value="NZ_FPKW01000003.1"/>
</dbReference>
<evidence type="ECO:0000313" key="2">
    <source>
        <dbReference type="Proteomes" id="UP000182034"/>
    </source>
</evidence>
<name>A0A1K2IJD0_9FLAO</name>
<dbReference type="STRING" id="1612149.SAMN05216324_103314"/>
<gene>
    <name evidence="1" type="ORF">SAMN05216324_103314</name>
</gene>
<evidence type="ECO:0000313" key="1">
    <source>
        <dbReference type="EMBL" id="SFZ92545.1"/>
    </source>
</evidence>
<proteinExistence type="predicted"/>
<dbReference type="Proteomes" id="UP000182034">
    <property type="component" value="Unassembled WGS sequence"/>
</dbReference>
<dbReference type="EMBL" id="FPKW01000003">
    <property type="protein sequence ID" value="SFZ92545.1"/>
    <property type="molecule type" value="Genomic_DNA"/>
</dbReference>
<protein>
    <submittedName>
        <fullName evidence="1">Uncharacterized protein</fullName>
    </submittedName>
</protein>